<protein>
    <recommendedName>
        <fullName evidence="4">Trigger factor C-terminal domain-containing protein</fullName>
    </recommendedName>
</protein>
<dbReference type="InterPro" id="IPR046357">
    <property type="entry name" value="PPIase_dom_sf"/>
</dbReference>
<feature type="region of interest" description="Disordered" evidence="3">
    <location>
        <begin position="199"/>
        <end position="220"/>
    </location>
</feature>
<keyword evidence="1" id="KW-0697">Rotamase</keyword>
<evidence type="ECO:0000256" key="1">
    <source>
        <dbReference type="ARBA" id="ARBA00023110"/>
    </source>
</evidence>
<gene>
    <name evidence="5" type="ORF">METZ01_LOCUS236617</name>
</gene>
<evidence type="ECO:0000256" key="2">
    <source>
        <dbReference type="ARBA" id="ARBA00023235"/>
    </source>
</evidence>
<dbReference type="InterPro" id="IPR008880">
    <property type="entry name" value="Trigger_fac_C"/>
</dbReference>
<dbReference type="Gene3D" id="1.10.3120.10">
    <property type="entry name" value="Trigger factor, C-terminal domain"/>
    <property type="match status" value="1"/>
</dbReference>
<dbReference type="Pfam" id="PF05698">
    <property type="entry name" value="Trigger_C"/>
    <property type="match status" value="1"/>
</dbReference>
<feature type="domain" description="Trigger factor C-terminal" evidence="4">
    <location>
        <begin position="149"/>
        <end position="299"/>
    </location>
</feature>
<keyword evidence="2" id="KW-0413">Isomerase</keyword>
<organism evidence="5">
    <name type="scientific">marine metagenome</name>
    <dbReference type="NCBI Taxonomy" id="408172"/>
    <lineage>
        <taxon>unclassified sequences</taxon>
        <taxon>metagenomes</taxon>
        <taxon>ecological metagenomes</taxon>
    </lineage>
</organism>
<dbReference type="Gene3D" id="3.10.50.40">
    <property type="match status" value="1"/>
</dbReference>
<dbReference type="GO" id="GO:0015031">
    <property type="term" value="P:protein transport"/>
    <property type="evidence" value="ECO:0007669"/>
    <property type="project" value="InterPro"/>
</dbReference>
<evidence type="ECO:0000313" key="5">
    <source>
        <dbReference type="EMBL" id="SVB83763.1"/>
    </source>
</evidence>
<feature type="non-terminal residue" evidence="5">
    <location>
        <position position="1"/>
    </location>
</feature>
<dbReference type="InterPro" id="IPR037041">
    <property type="entry name" value="Trigger_fac_C_sf"/>
</dbReference>
<dbReference type="GO" id="GO:0006457">
    <property type="term" value="P:protein folding"/>
    <property type="evidence" value="ECO:0007669"/>
    <property type="project" value="InterPro"/>
</dbReference>
<dbReference type="SUPFAM" id="SSF109998">
    <property type="entry name" value="Triger factor/SurA peptide-binding domain-like"/>
    <property type="match status" value="1"/>
</dbReference>
<dbReference type="AlphaFoldDB" id="A0A382HAH9"/>
<dbReference type="InterPro" id="IPR027304">
    <property type="entry name" value="Trigger_fact/SurA_dom_sf"/>
</dbReference>
<dbReference type="EMBL" id="UINC01059874">
    <property type="protein sequence ID" value="SVB83763.1"/>
    <property type="molecule type" value="Genomic_DNA"/>
</dbReference>
<dbReference type="GO" id="GO:0003755">
    <property type="term" value="F:peptidyl-prolyl cis-trans isomerase activity"/>
    <property type="evidence" value="ECO:0007669"/>
    <property type="project" value="UniProtKB-KW"/>
</dbReference>
<sequence>EVKPSLALPDYKKFKLTRQEVGSVKPEDLEQELENSRKNLARIEDRPSESVAEDKNYVVLEIKNSGDEDYVDENHLDFEIGGERLSVFFESVLGMKVGDEKTVEIKYSLENKKEDSAINKFKIRLKSLRELQIPELNKEFFDQMQVKDLDELKENLEKKLQFQKEMALKSEYRKSILDQLPKQYDDFDLPEALVHEKEHELEHKLEEEAKKEEPPKTPLDKDKELKEFKEKLRLNYMIDTIGRHEEVPINQEAGAGEFINMAMMFNQSAEELIKTPYGSRLYSQIMARKQEESILDQVVARVFGDPIETVEKVAEKENIVENESNS</sequence>
<accession>A0A382HAH9</accession>
<evidence type="ECO:0000256" key="3">
    <source>
        <dbReference type="SAM" id="MobiDB-lite"/>
    </source>
</evidence>
<evidence type="ECO:0000259" key="4">
    <source>
        <dbReference type="Pfam" id="PF05698"/>
    </source>
</evidence>
<reference evidence="5" key="1">
    <citation type="submission" date="2018-05" db="EMBL/GenBank/DDBJ databases">
        <authorList>
            <person name="Lanie J.A."/>
            <person name="Ng W.-L."/>
            <person name="Kazmierczak K.M."/>
            <person name="Andrzejewski T.M."/>
            <person name="Davidsen T.M."/>
            <person name="Wayne K.J."/>
            <person name="Tettelin H."/>
            <person name="Glass J.I."/>
            <person name="Rusch D."/>
            <person name="Podicherti R."/>
            <person name="Tsui H.-C.T."/>
            <person name="Winkler M.E."/>
        </authorList>
    </citation>
    <scope>NUCLEOTIDE SEQUENCE</scope>
</reference>
<dbReference type="SUPFAM" id="SSF54534">
    <property type="entry name" value="FKBP-like"/>
    <property type="match status" value="1"/>
</dbReference>
<name>A0A382HAH9_9ZZZZ</name>
<proteinExistence type="predicted"/>